<dbReference type="AlphaFoldDB" id="A0A7M7QLS0"/>
<evidence type="ECO:0000256" key="1">
    <source>
        <dbReference type="SAM" id="SignalP"/>
    </source>
</evidence>
<proteinExistence type="predicted"/>
<name>A0A7M7QLS0_NASVI</name>
<protein>
    <submittedName>
        <fullName evidence="2">Uncharacterized protein</fullName>
    </submittedName>
</protein>
<feature type="chain" id="PRO_5029586753" evidence="1">
    <location>
        <begin position="21"/>
        <end position="56"/>
    </location>
</feature>
<reference evidence="2" key="1">
    <citation type="submission" date="2021-01" db="UniProtKB">
        <authorList>
            <consortium name="EnsemblMetazoa"/>
        </authorList>
    </citation>
    <scope>IDENTIFICATION</scope>
</reference>
<dbReference type="RefSeq" id="XP_031789433.1">
    <property type="nucleotide sequence ID" value="XM_031933573.2"/>
</dbReference>
<organism evidence="2 3">
    <name type="scientific">Nasonia vitripennis</name>
    <name type="common">Parasitic wasp</name>
    <dbReference type="NCBI Taxonomy" id="7425"/>
    <lineage>
        <taxon>Eukaryota</taxon>
        <taxon>Metazoa</taxon>
        <taxon>Ecdysozoa</taxon>
        <taxon>Arthropoda</taxon>
        <taxon>Hexapoda</taxon>
        <taxon>Insecta</taxon>
        <taxon>Pterygota</taxon>
        <taxon>Neoptera</taxon>
        <taxon>Endopterygota</taxon>
        <taxon>Hymenoptera</taxon>
        <taxon>Apocrita</taxon>
        <taxon>Proctotrupomorpha</taxon>
        <taxon>Chalcidoidea</taxon>
        <taxon>Pteromalidae</taxon>
        <taxon>Pteromalinae</taxon>
        <taxon>Nasonia</taxon>
    </lineage>
</organism>
<evidence type="ECO:0000313" key="3">
    <source>
        <dbReference type="Proteomes" id="UP000002358"/>
    </source>
</evidence>
<dbReference type="GeneID" id="116418373"/>
<evidence type="ECO:0000313" key="2">
    <source>
        <dbReference type="EnsemblMetazoa" id="XP_031789433"/>
    </source>
</evidence>
<keyword evidence="3" id="KW-1185">Reference proteome</keyword>
<dbReference type="EnsemblMetazoa" id="XM_031933573">
    <property type="protein sequence ID" value="XP_031789433"/>
    <property type="gene ID" value="LOC116418373"/>
</dbReference>
<accession>A0A7M7QLS0</accession>
<dbReference type="Proteomes" id="UP000002358">
    <property type="component" value="Chromosome 1"/>
</dbReference>
<keyword evidence="1" id="KW-0732">Signal</keyword>
<sequence>MKMKLFSAAAVCLLVAMAAAYTDGCNKIGPNDEIKEMLTNKRTIGLTENFTKKPQL</sequence>
<feature type="signal peptide" evidence="1">
    <location>
        <begin position="1"/>
        <end position="20"/>
    </location>
</feature>